<protein>
    <submittedName>
        <fullName evidence="2">Uncharacterized protein</fullName>
    </submittedName>
</protein>
<evidence type="ECO:0000256" key="1">
    <source>
        <dbReference type="SAM" id="MobiDB-lite"/>
    </source>
</evidence>
<organism evidence="2 3">
    <name type="scientific">Streptomyces caniferus</name>
    <dbReference type="NCBI Taxonomy" id="285557"/>
    <lineage>
        <taxon>Bacteria</taxon>
        <taxon>Bacillati</taxon>
        <taxon>Actinomycetota</taxon>
        <taxon>Actinomycetes</taxon>
        <taxon>Kitasatosporales</taxon>
        <taxon>Streptomycetaceae</taxon>
        <taxon>Streptomyces</taxon>
    </lineage>
</organism>
<evidence type="ECO:0000313" key="2">
    <source>
        <dbReference type="EMBL" id="GFE05061.1"/>
    </source>
</evidence>
<sequence>MTCGVPVTGAQLGVAADEGFILALVLPGGSVSAVPEQAASSRAPASAAAGRADRAAGPVRVPGVARGRGEAEGRGARGGRIGFDIVQSSLFGAKALPGVRSRSSTERTKALSSG</sequence>
<comment type="caution">
    <text evidence="2">The sequence shown here is derived from an EMBL/GenBank/DDBJ whole genome shotgun (WGS) entry which is preliminary data.</text>
</comment>
<feature type="compositionally biased region" description="Low complexity" evidence="1">
    <location>
        <begin position="38"/>
        <end position="58"/>
    </location>
</feature>
<proteinExistence type="predicted"/>
<name>A0A640S3S2_9ACTN</name>
<dbReference type="Proteomes" id="UP000435837">
    <property type="component" value="Unassembled WGS sequence"/>
</dbReference>
<dbReference type="AlphaFoldDB" id="A0A640S3S2"/>
<dbReference type="EMBL" id="BLIN01000002">
    <property type="protein sequence ID" value="GFE05061.1"/>
    <property type="molecule type" value="Genomic_DNA"/>
</dbReference>
<reference evidence="2 3" key="1">
    <citation type="submission" date="2019-12" db="EMBL/GenBank/DDBJ databases">
        <title>Whole genome shotgun sequence of Streptomyces caniferus NBRC 15389.</title>
        <authorList>
            <person name="Ichikawa N."/>
            <person name="Kimura A."/>
            <person name="Kitahashi Y."/>
            <person name="Komaki H."/>
            <person name="Tamura T."/>
        </authorList>
    </citation>
    <scope>NUCLEOTIDE SEQUENCE [LARGE SCALE GENOMIC DNA]</scope>
    <source>
        <strain evidence="2 3">NBRC 15389</strain>
    </source>
</reference>
<evidence type="ECO:0000313" key="3">
    <source>
        <dbReference type="Proteomes" id="UP000435837"/>
    </source>
</evidence>
<gene>
    <name evidence="2" type="ORF">Scani_13290</name>
</gene>
<accession>A0A640S3S2</accession>
<feature type="region of interest" description="Disordered" evidence="1">
    <location>
        <begin position="35"/>
        <end position="78"/>
    </location>
</feature>